<organism evidence="3 4">
    <name type="scientific">Hondaea fermentalgiana</name>
    <dbReference type="NCBI Taxonomy" id="2315210"/>
    <lineage>
        <taxon>Eukaryota</taxon>
        <taxon>Sar</taxon>
        <taxon>Stramenopiles</taxon>
        <taxon>Bigyra</taxon>
        <taxon>Labyrinthulomycetes</taxon>
        <taxon>Thraustochytrida</taxon>
        <taxon>Thraustochytriidae</taxon>
        <taxon>Hondaea</taxon>
    </lineage>
</organism>
<evidence type="ECO:0000313" key="4">
    <source>
        <dbReference type="Proteomes" id="UP000241890"/>
    </source>
</evidence>
<comment type="caution">
    <text evidence="3">The sequence shown here is derived from an EMBL/GenBank/DDBJ whole genome shotgun (WGS) entry which is preliminary data.</text>
</comment>
<keyword evidence="1" id="KW-0175">Coiled coil</keyword>
<evidence type="ECO:0000313" key="3">
    <source>
        <dbReference type="EMBL" id="GBG33104.1"/>
    </source>
</evidence>
<dbReference type="InParanoid" id="A0A2R5GYN6"/>
<gene>
    <name evidence="3" type="ORF">FCC1311_093282</name>
</gene>
<dbReference type="Proteomes" id="UP000241890">
    <property type="component" value="Unassembled WGS sequence"/>
</dbReference>
<dbReference type="EMBL" id="BEYU01000144">
    <property type="protein sequence ID" value="GBG33104.1"/>
    <property type="molecule type" value="Genomic_DNA"/>
</dbReference>
<feature type="coiled-coil region" evidence="1">
    <location>
        <begin position="19"/>
        <end position="46"/>
    </location>
</feature>
<keyword evidence="4" id="KW-1185">Reference proteome</keyword>
<dbReference type="AlphaFoldDB" id="A0A2R5GYN6"/>
<accession>A0A2R5GYN6</accession>
<proteinExistence type="predicted"/>
<sequence>MATTLAREVAAVRRARESLEGVDVALQALTDQLRDLESAYGRMEQANRGWAQAIGKPLPENVEGGESRRKRPGRPPRSSA</sequence>
<name>A0A2R5GYN6_9STRA</name>
<reference evidence="3 4" key="1">
    <citation type="submission" date="2017-12" db="EMBL/GenBank/DDBJ databases">
        <title>Sequencing, de novo assembly and annotation of complete genome of a new Thraustochytrid species, strain FCC1311.</title>
        <authorList>
            <person name="Sedici K."/>
            <person name="Godart F."/>
            <person name="Aiese Cigliano R."/>
            <person name="Sanseverino W."/>
            <person name="Barakat M."/>
            <person name="Ortet P."/>
            <person name="Marechal E."/>
            <person name="Cagnac O."/>
            <person name="Amato A."/>
        </authorList>
    </citation>
    <scope>NUCLEOTIDE SEQUENCE [LARGE SCALE GENOMIC DNA]</scope>
</reference>
<evidence type="ECO:0000256" key="2">
    <source>
        <dbReference type="SAM" id="MobiDB-lite"/>
    </source>
</evidence>
<feature type="region of interest" description="Disordered" evidence="2">
    <location>
        <begin position="52"/>
        <end position="80"/>
    </location>
</feature>
<protein>
    <submittedName>
        <fullName evidence="3">Uncharacterized protein</fullName>
    </submittedName>
</protein>
<evidence type="ECO:0000256" key="1">
    <source>
        <dbReference type="SAM" id="Coils"/>
    </source>
</evidence>